<accession>A0A0A8ZYP8</accession>
<evidence type="ECO:0000313" key="1">
    <source>
        <dbReference type="EMBL" id="JAD39912.1"/>
    </source>
</evidence>
<dbReference type="EMBL" id="GBRH01257983">
    <property type="protein sequence ID" value="JAD39912.1"/>
    <property type="molecule type" value="Transcribed_RNA"/>
</dbReference>
<sequence>MAVAVTPAVDIMVVEGTMVDGTKKLNCMFLYVK</sequence>
<dbReference type="AlphaFoldDB" id="A0A0A8ZYP8"/>
<reference evidence="1" key="1">
    <citation type="submission" date="2014-09" db="EMBL/GenBank/DDBJ databases">
        <authorList>
            <person name="Magalhaes I.L.F."/>
            <person name="Oliveira U."/>
            <person name="Santos F.R."/>
            <person name="Vidigal T.H.D.A."/>
            <person name="Brescovit A.D."/>
            <person name="Santos A.J."/>
        </authorList>
    </citation>
    <scope>NUCLEOTIDE SEQUENCE</scope>
    <source>
        <tissue evidence="1">Shoot tissue taken approximately 20 cm above the soil surface</tissue>
    </source>
</reference>
<reference evidence="1" key="2">
    <citation type="journal article" date="2015" name="Data Brief">
        <title>Shoot transcriptome of the giant reed, Arundo donax.</title>
        <authorList>
            <person name="Barrero R.A."/>
            <person name="Guerrero F.D."/>
            <person name="Moolhuijzen P."/>
            <person name="Goolsby J.A."/>
            <person name="Tidwell J."/>
            <person name="Bellgard S.E."/>
            <person name="Bellgard M.I."/>
        </authorList>
    </citation>
    <scope>NUCLEOTIDE SEQUENCE</scope>
    <source>
        <tissue evidence="1">Shoot tissue taken approximately 20 cm above the soil surface</tissue>
    </source>
</reference>
<protein>
    <submittedName>
        <fullName evidence="1">Uncharacterized protein</fullName>
    </submittedName>
</protein>
<name>A0A0A8ZYP8_ARUDO</name>
<organism evidence="1">
    <name type="scientific">Arundo donax</name>
    <name type="common">Giant reed</name>
    <name type="synonym">Donax arundinaceus</name>
    <dbReference type="NCBI Taxonomy" id="35708"/>
    <lineage>
        <taxon>Eukaryota</taxon>
        <taxon>Viridiplantae</taxon>
        <taxon>Streptophyta</taxon>
        <taxon>Embryophyta</taxon>
        <taxon>Tracheophyta</taxon>
        <taxon>Spermatophyta</taxon>
        <taxon>Magnoliopsida</taxon>
        <taxon>Liliopsida</taxon>
        <taxon>Poales</taxon>
        <taxon>Poaceae</taxon>
        <taxon>PACMAD clade</taxon>
        <taxon>Arundinoideae</taxon>
        <taxon>Arundineae</taxon>
        <taxon>Arundo</taxon>
    </lineage>
</organism>
<proteinExistence type="predicted"/>